<dbReference type="STRING" id="265719.SAMN04488509_11526"/>
<gene>
    <name evidence="1" type="ORF">SAMN04488509_11526</name>
</gene>
<sequence>MDLADPNPASVELGSTADSVRGTVGRPGAVRVYRLPRAAEWVERVLAGRCREVWLLMQPRPSDRVEKFVAGPDHQWLPLDALGRPLLGERVRRSPLGGPGDLAWVAESHWRTKAPMGTLRLEPRDGRWRPNEGARIYEGAACLARLPPQSLDRALWSSMPVWASRLVLRTEETTPRRLHSITAEEARQAGHAGAPVCPRTRFLVDFEIAHGPRSSSDDPWMWRVCFEPADARGVGALIDSGVARRKGPAARKLHFAKTVIE</sequence>
<proteinExistence type="predicted"/>
<organism evidence="1 2">
    <name type="scientific">Aquimonas voraii</name>
    <dbReference type="NCBI Taxonomy" id="265719"/>
    <lineage>
        <taxon>Bacteria</taxon>
        <taxon>Pseudomonadati</taxon>
        <taxon>Pseudomonadota</taxon>
        <taxon>Gammaproteobacteria</taxon>
        <taxon>Lysobacterales</taxon>
        <taxon>Lysobacteraceae</taxon>
        <taxon>Aquimonas</taxon>
    </lineage>
</organism>
<reference evidence="1 2" key="1">
    <citation type="submission" date="2016-10" db="EMBL/GenBank/DDBJ databases">
        <authorList>
            <person name="de Groot N.N."/>
        </authorList>
    </citation>
    <scope>NUCLEOTIDE SEQUENCE [LARGE SCALE GENOMIC DNA]</scope>
    <source>
        <strain evidence="1 2">DSM 16957</strain>
    </source>
</reference>
<protein>
    <submittedName>
        <fullName evidence="1">Uncharacterized protein</fullName>
    </submittedName>
</protein>
<dbReference type="RefSeq" id="WP_143006735.1">
    <property type="nucleotide sequence ID" value="NZ_FNAG01000015.1"/>
</dbReference>
<dbReference type="OrthoDB" id="72471at2"/>
<dbReference type="Proteomes" id="UP000199603">
    <property type="component" value="Unassembled WGS sequence"/>
</dbReference>
<accession>A0A1G6ZQZ4</accession>
<keyword evidence="2" id="KW-1185">Reference proteome</keyword>
<dbReference type="EMBL" id="FNAG01000015">
    <property type="protein sequence ID" value="SDE04647.1"/>
    <property type="molecule type" value="Genomic_DNA"/>
</dbReference>
<name>A0A1G6ZQZ4_9GAMM</name>
<evidence type="ECO:0000313" key="2">
    <source>
        <dbReference type="Proteomes" id="UP000199603"/>
    </source>
</evidence>
<evidence type="ECO:0000313" key="1">
    <source>
        <dbReference type="EMBL" id="SDE04647.1"/>
    </source>
</evidence>
<dbReference type="AlphaFoldDB" id="A0A1G6ZQZ4"/>